<evidence type="ECO:0000313" key="2">
    <source>
        <dbReference type="Proteomes" id="UP001500711"/>
    </source>
</evidence>
<reference evidence="2" key="1">
    <citation type="journal article" date="2019" name="Int. J. Syst. Evol. Microbiol.">
        <title>The Global Catalogue of Microorganisms (GCM) 10K type strain sequencing project: providing services to taxonomists for standard genome sequencing and annotation.</title>
        <authorList>
            <consortium name="The Broad Institute Genomics Platform"/>
            <consortium name="The Broad Institute Genome Sequencing Center for Infectious Disease"/>
            <person name="Wu L."/>
            <person name="Ma J."/>
        </authorList>
    </citation>
    <scope>NUCLEOTIDE SEQUENCE [LARGE SCALE GENOMIC DNA]</scope>
    <source>
        <strain evidence="2">JCM 17494</strain>
    </source>
</reference>
<dbReference type="EMBL" id="BAABBE010000035">
    <property type="protein sequence ID" value="GAA3679639.1"/>
    <property type="molecule type" value="Genomic_DNA"/>
</dbReference>
<protein>
    <submittedName>
        <fullName evidence="1">Uncharacterized protein</fullName>
    </submittedName>
</protein>
<sequence>MVEVDARVVDQDVEPAELLDRLADDLLGLAGTEIALHGDVTVSWQVRGDCFRRGRVGPEVDGDPVALVREGVGDGGTDAARGSGDECVPGHGTCLSIIHLPFC</sequence>
<dbReference type="Proteomes" id="UP001500711">
    <property type="component" value="Unassembled WGS sequence"/>
</dbReference>
<comment type="caution">
    <text evidence="1">The sequence shown here is derived from an EMBL/GenBank/DDBJ whole genome shotgun (WGS) entry which is preliminary data.</text>
</comment>
<proteinExistence type="predicted"/>
<gene>
    <name evidence="1" type="ORF">GCM10022267_78020</name>
</gene>
<name>A0ABP7C684_9PSEU</name>
<keyword evidence="2" id="KW-1185">Reference proteome</keyword>
<evidence type="ECO:0000313" key="1">
    <source>
        <dbReference type="EMBL" id="GAA3679639.1"/>
    </source>
</evidence>
<organism evidence="1 2">
    <name type="scientific">Lentzea roselyniae</name>
    <dbReference type="NCBI Taxonomy" id="531940"/>
    <lineage>
        <taxon>Bacteria</taxon>
        <taxon>Bacillati</taxon>
        <taxon>Actinomycetota</taxon>
        <taxon>Actinomycetes</taxon>
        <taxon>Pseudonocardiales</taxon>
        <taxon>Pseudonocardiaceae</taxon>
        <taxon>Lentzea</taxon>
    </lineage>
</organism>
<accession>A0ABP7C684</accession>